<name>A0A835CUG2_APHGI</name>
<accession>A0A835CUG2</accession>
<dbReference type="PROSITE" id="PS00028">
    <property type="entry name" value="ZINC_FINGER_C2H2_1"/>
    <property type="match status" value="1"/>
</dbReference>
<feature type="compositionally biased region" description="Low complexity" evidence="5">
    <location>
        <begin position="83"/>
        <end position="98"/>
    </location>
</feature>
<feature type="compositionally biased region" description="Pro residues" evidence="5">
    <location>
        <begin position="19"/>
        <end position="50"/>
    </location>
</feature>
<dbReference type="InterPro" id="IPR022755">
    <property type="entry name" value="Znf_C2H2_jaz"/>
</dbReference>
<feature type="compositionally biased region" description="Basic and acidic residues" evidence="5">
    <location>
        <begin position="351"/>
        <end position="361"/>
    </location>
</feature>
<feature type="compositionally biased region" description="Polar residues" evidence="5">
    <location>
        <begin position="447"/>
        <end position="464"/>
    </location>
</feature>
<feature type="region of interest" description="Disordered" evidence="5">
    <location>
        <begin position="524"/>
        <end position="548"/>
    </location>
</feature>
<feature type="compositionally biased region" description="Basic residues" evidence="5">
    <location>
        <begin position="137"/>
        <end position="147"/>
    </location>
</feature>
<keyword evidence="1" id="KW-0479">Metal-binding</keyword>
<feature type="region of interest" description="Disordered" evidence="5">
    <location>
        <begin position="411"/>
        <end position="464"/>
    </location>
</feature>
<feature type="compositionally biased region" description="Low complexity" evidence="5">
    <location>
        <begin position="1"/>
        <end position="18"/>
    </location>
</feature>
<reference evidence="7 8" key="1">
    <citation type="submission" date="2020-08" db="EMBL/GenBank/DDBJ databases">
        <title>Aphidius gifuensis genome sequencing and assembly.</title>
        <authorList>
            <person name="Du Z."/>
        </authorList>
    </citation>
    <scope>NUCLEOTIDE SEQUENCE [LARGE SCALE GENOMIC DNA]</scope>
    <source>
        <strain evidence="7">YNYX2018</strain>
        <tissue evidence="7">Adults</tissue>
    </source>
</reference>
<evidence type="ECO:0000256" key="2">
    <source>
        <dbReference type="ARBA" id="ARBA00022771"/>
    </source>
</evidence>
<feature type="compositionally biased region" description="Basic and acidic residues" evidence="5">
    <location>
        <begin position="411"/>
        <end position="423"/>
    </location>
</feature>
<dbReference type="Pfam" id="PF12171">
    <property type="entry name" value="zf-C2H2_jaz"/>
    <property type="match status" value="1"/>
</dbReference>
<dbReference type="GO" id="GO:0005634">
    <property type="term" value="C:nucleus"/>
    <property type="evidence" value="ECO:0007669"/>
    <property type="project" value="TreeGrafter"/>
</dbReference>
<dbReference type="InterPro" id="IPR019496">
    <property type="entry name" value="NUFIP1_cons_dom"/>
</dbReference>
<dbReference type="EMBL" id="JACMRX010000003">
    <property type="protein sequence ID" value="KAF7993320.1"/>
    <property type="molecule type" value="Genomic_DNA"/>
</dbReference>
<evidence type="ECO:0000313" key="8">
    <source>
        <dbReference type="Proteomes" id="UP000639338"/>
    </source>
</evidence>
<dbReference type="InterPro" id="IPR013087">
    <property type="entry name" value="Znf_C2H2_type"/>
</dbReference>
<keyword evidence="8" id="KW-1185">Reference proteome</keyword>
<dbReference type="GO" id="GO:0000492">
    <property type="term" value="P:box C/D snoRNP assembly"/>
    <property type="evidence" value="ECO:0007669"/>
    <property type="project" value="TreeGrafter"/>
</dbReference>
<feature type="region of interest" description="Disordered" evidence="5">
    <location>
        <begin position="335"/>
        <end position="381"/>
    </location>
</feature>
<dbReference type="PROSITE" id="PS50157">
    <property type="entry name" value="ZINC_FINGER_C2H2_2"/>
    <property type="match status" value="1"/>
</dbReference>
<sequence>MSPLNRGPLMGPRMGPPIGMRPPPPRFARPPMPGLPPRMMGMPPPLPMPMGGPIYNGPPVRQRMGPPRPGSMMRPNGPPPLLRPRNGLPPLMPQMMGPRGMGPRGPLMRPGPRGMLPPPPGPLHMRPRFTSTNGNNKNKHISNSKKANKFEEIELKKPWMTDEIRSEIQKKNKLYAKAKKNKDAKEWDEFKDLRNKVTRMIRDAKNDYLIKNPDQAALYQDEEDFTDPRDEKDNSNDEMEENEEVYYCDPCDRDFISAKLLEQHLNEHRVCGIDNCTFTAHSKVVELHIKNQHITGHYDRIKKAEDIPDWIAERKRQFPTKKNIELKNAANLEKQERGEIIQGQNKRKSMTPRDENNSRQPREKKRKRAKKRRPEIQKPITNLENVESCQGILPFRGTKFSLAECDKKLIETDDEETHPIDDKISDDDDDEQPTLPRDSSSQHEETPSTSIIVQNDTPSASNSLLGLVADYGSDTDDEPPDETPIKKVKLNLPEFIEDNSSTTIQSSNQVPVKLTEKTNENLELTSNNNNKNKQQQNTIDKKPKKPTLQMEKKYPTLLEKLLEKEIHHERNYIAQIIKYIYDNNFFDEINDNKCI</sequence>
<feature type="domain" description="C2H2-type" evidence="6">
    <location>
        <begin position="246"/>
        <end position="268"/>
    </location>
</feature>
<dbReference type="GO" id="GO:0008270">
    <property type="term" value="F:zinc ion binding"/>
    <property type="evidence" value="ECO:0007669"/>
    <property type="project" value="UniProtKB-KW"/>
</dbReference>
<evidence type="ECO:0000256" key="4">
    <source>
        <dbReference type="PROSITE-ProRule" id="PRU00042"/>
    </source>
</evidence>
<keyword evidence="2 4" id="KW-0863">Zinc-finger</keyword>
<organism evidence="7 8">
    <name type="scientific">Aphidius gifuensis</name>
    <name type="common">Parasitoid wasp</name>
    <dbReference type="NCBI Taxonomy" id="684658"/>
    <lineage>
        <taxon>Eukaryota</taxon>
        <taxon>Metazoa</taxon>
        <taxon>Ecdysozoa</taxon>
        <taxon>Arthropoda</taxon>
        <taxon>Hexapoda</taxon>
        <taxon>Insecta</taxon>
        <taxon>Pterygota</taxon>
        <taxon>Neoptera</taxon>
        <taxon>Endopterygota</taxon>
        <taxon>Hymenoptera</taxon>
        <taxon>Apocrita</taxon>
        <taxon>Ichneumonoidea</taxon>
        <taxon>Braconidae</taxon>
        <taxon>Aphidiinae</taxon>
        <taxon>Aphidius</taxon>
    </lineage>
</organism>
<dbReference type="PANTHER" id="PTHR13309">
    <property type="entry name" value="NUCLEAR FRAGILE X MENTAL RETARDATION PROTEIN INTERACTING PROTEIN 1"/>
    <property type="match status" value="1"/>
</dbReference>
<feature type="compositionally biased region" description="Basic and acidic residues" evidence="5">
    <location>
        <begin position="226"/>
        <end position="235"/>
    </location>
</feature>
<dbReference type="AlphaFoldDB" id="A0A835CUG2"/>
<dbReference type="OrthoDB" id="273070at2759"/>
<dbReference type="InterPro" id="IPR036236">
    <property type="entry name" value="Znf_C2H2_sf"/>
</dbReference>
<evidence type="ECO:0000256" key="1">
    <source>
        <dbReference type="ARBA" id="ARBA00022723"/>
    </source>
</evidence>
<feature type="compositionally biased region" description="Low complexity" evidence="5">
    <location>
        <begin position="104"/>
        <end position="114"/>
    </location>
</feature>
<dbReference type="GO" id="GO:0003723">
    <property type="term" value="F:RNA binding"/>
    <property type="evidence" value="ECO:0007669"/>
    <property type="project" value="InterPro"/>
</dbReference>
<dbReference type="Proteomes" id="UP000639338">
    <property type="component" value="Unassembled WGS sequence"/>
</dbReference>
<feature type="compositionally biased region" description="Low complexity" evidence="5">
    <location>
        <begin position="524"/>
        <end position="537"/>
    </location>
</feature>
<feature type="region of interest" description="Disordered" evidence="5">
    <location>
        <begin position="1"/>
        <end position="149"/>
    </location>
</feature>
<proteinExistence type="predicted"/>
<dbReference type="PANTHER" id="PTHR13309:SF0">
    <property type="entry name" value="FMR1-INTERACTING PROTEIN NUFIP1"/>
    <property type="match status" value="1"/>
</dbReference>
<feature type="region of interest" description="Disordered" evidence="5">
    <location>
        <begin position="219"/>
        <end position="241"/>
    </location>
</feature>
<evidence type="ECO:0000313" key="7">
    <source>
        <dbReference type="EMBL" id="KAF7993320.1"/>
    </source>
</evidence>
<dbReference type="SUPFAM" id="SSF57667">
    <property type="entry name" value="beta-beta-alpha zinc fingers"/>
    <property type="match status" value="1"/>
</dbReference>
<gene>
    <name evidence="7" type="ORF">HCN44_006380</name>
</gene>
<dbReference type="InterPro" id="IPR039136">
    <property type="entry name" value="NUFIP1-like"/>
</dbReference>
<evidence type="ECO:0000256" key="3">
    <source>
        <dbReference type="ARBA" id="ARBA00022833"/>
    </source>
</evidence>
<feature type="compositionally biased region" description="Basic residues" evidence="5">
    <location>
        <begin position="362"/>
        <end position="373"/>
    </location>
</feature>
<evidence type="ECO:0000259" key="6">
    <source>
        <dbReference type="PROSITE" id="PS50157"/>
    </source>
</evidence>
<keyword evidence="3" id="KW-0862">Zinc</keyword>
<dbReference type="Pfam" id="PF10453">
    <property type="entry name" value="NUFIP1"/>
    <property type="match status" value="1"/>
</dbReference>
<protein>
    <recommendedName>
        <fullName evidence="6">C2H2-type domain-containing protein</fullName>
    </recommendedName>
</protein>
<evidence type="ECO:0000256" key="5">
    <source>
        <dbReference type="SAM" id="MobiDB-lite"/>
    </source>
</evidence>
<comment type="caution">
    <text evidence="7">The sequence shown here is derived from an EMBL/GenBank/DDBJ whole genome shotgun (WGS) entry which is preliminary data.</text>
</comment>